<dbReference type="EC" id="1.8.1.9" evidence="1"/>
<dbReference type="STRING" id="267850.ADINL_0942"/>
<dbReference type="PATRIC" id="fig|267850.7.peg.936"/>
<dbReference type="OrthoDB" id="9764216at2"/>
<dbReference type="GO" id="GO:0004791">
    <property type="term" value="F:thioredoxin-disulfide reductase (NADPH) activity"/>
    <property type="evidence" value="ECO:0007669"/>
    <property type="project" value="UniProtKB-EC"/>
</dbReference>
<organism evidence="1 2">
    <name type="scientific">Nitrincola lacisaponensis</name>
    <dbReference type="NCBI Taxonomy" id="267850"/>
    <lineage>
        <taxon>Bacteria</taxon>
        <taxon>Pseudomonadati</taxon>
        <taxon>Pseudomonadota</taxon>
        <taxon>Gammaproteobacteria</taxon>
        <taxon>Oceanospirillales</taxon>
        <taxon>Oceanospirillaceae</taxon>
        <taxon>Nitrincola</taxon>
    </lineage>
</organism>
<reference evidence="1 2" key="1">
    <citation type="journal article" date="2005" name="Int. J. Syst. Evol. Microbiol.">
        <title>Nitrincola lacisaponensis gen. nov., sp. nov., a novel alkaliphilic bacterium isolated from an alkaline, saline lake.</title>
        <authorList>
            <person name="Dimitriu P.A."/>
            <person name="Shukla S.K."/>
            <person name="Conradt J."/>
            <person name="Marquez M.C."/>
            <person name="Ventosa A."/>
            <person name="Maglia A."/>
            <person name="Peyton B.M."/>
            <person name="Pinkart H.C."/>
            <person name="Mormile M.R."/>
        </authorList>
    </citation>
    <scope>NUCLEOTIDE SEQUENCE [LARGE SCALE GENOMIC DNA]</scope>
    <source>
        <strain evidence="1 2">4CA</strain>
    </source>
</reference>
<protein>
    <submittedName>
        <fullName evidence="1">Thioredoxin reductase</fullName>
        <ecNumber evidence="1">1.8.1.9</ecNumber>
    </submittedName>
</protein>
<keyword evidence="1" id="KW-0560">Oxidoreductase</keyword>
<dbReference type="PANTHER" id="PTHR39338">
    <property type="entry name" value="BLL5662 PROTEIN-RELATED"/>
    <property type="match status" value="1"/>
</dbReference>
<dbReference type="Proteomes" id="UP000027318">
    <property type="component" value="Unassembled WGS sequence"/>
</dbReference>
<dbReference type="AlphaFoldDB" id="A0A063Y5B6"/>
<proteinExistence type="predicted"/>
<name>A0A063Y5B6_9GAMM</name>
<dbReference type="RefSeq" id="WP_036544428.1">
    <property type="nucleotide sequence ID" value="NZ_JMSZ01000016.1"/>
</dbReference>
<evidence type="ECO:0000313" key="2">
    <source>
        <dbReference type="Proteomes" id="UP000027318"/>
    </source>
</evidence>
<sequence>MLIDFFETLRKAEIPVTPREFLDLLKALQANLAFADTDAFYLLARTCLIKDEKFYDRFDQAFAYYFSGLGELPMTLEQLIPEDWLRQTFTRQLSDAEKAELSSLGSLEKLLETLKERLETQKGRHAGGNKWIGTGGTSPFGHGGYHPEGIRIGGQSRHRRAVKVWERREFRNLDDQQHLDNRNIQVALKRLRKFARTGAHEELDLDATIRATARNAGHLDLRMVRERHNAVKVLLLLDVGGSMDEHIQHIEALFSACRTEFRHLESYYFHNCVYESVWRDNRRRFDQRTATLDLLNTYASDYKVILVGDASMSPYEIAVPGGSVEHMNAEPGQRWLQRLTQQWPSLVWLNPVDPAYWRYTQSIGMIQELVQQRMFPMTLEGLDAAMRELSKH</sequence>
<evidence type="ECO:0000313" key="1">
    <source>
        <dbReference type="EMBL" id="KDE40350.1"/>
    </source>
</evidence>
<accession>A0A063Y5B6</accession>
<dbReference type="Pfam" id="PF05762">
    <property type="entry name" value="VWA_CoxE"/>
    <property type="match status" value="1"/>
</dbReference>
<dbReference type="EMBL" id="JMSZ01000016">
    <property type="protein sequence ID" value="KDE40350.1"/>
    <property type="molecule type" value="Genomic_DNA"/>
</dbReference>
<dbReference type="PANTHER" id="PTHR39338:SF7">
    <property type="entry name" value="BLL6692 PROTEIN"/>
    <property type="match status" value="1"/>
</dbReference>
<keyword evidence="2" id="KW-1185">Reference proteome</keyword>
<dbReference type="InterPro" id="IPR008912">
    <property type="entry name" value="Uncharacterised_CoxE"/>
</dbReference>
<comment type="caution">
    <text evidence="1">The sequence shown here is derived from an EMBL/GenBank/DDBJ whole genome shotgun (WGS) entry which is preliminary data.</text>
</comment>
<gene>
    <name evidence="1" type="ORF">ADINL_0942</name>
</gene>